<protein>
    <recommendedName>
        <fullName evidence="3 11">Histone-lysine N-methyltransferase, H3 lysine-79 specific</fullName>
        <ecNumber evidence="2 11">2.1.1.360</ecNumber>
    </recommendedName>
    <alternativeName>
        <fullName evidence="9 11">Histone H3-K79 methyltransferase</fullName>
    </alternativeName>
</protein>
<keyword evidence="5 11" id="KW-0808">Transferase</keyword>
<accession>A0A7R9BP37</accession>
<feature type="compositionally biased region" description="Polar residues" evidence="13">
    <location>
        <begin position="339"/>
        <end position="348"/>
    </location>
</feature>
<feature type="region of interest" description="Disordered" evidence="13">
    <location>
        <begin position="1400"/>
        <end position="1440"/>
    </location>
</feature>
<dbReference type="Pfam" id="PF08123">
    <property type="entry name" value="DOT1"/>
    <property type="match status" value="1"/>
</dbReference>
<evidence type="ECO:0000256" key="6">
    <source>
        <dbReference type="ARBA" id="ARBA00022691"/>
    </source>
</evidence>
<dbReference type="SUPFAM" id="SSF53335">
    <property type="entry name" value="S-adenosyl-L-methionine-dependent methyltransferases"/>
    <property type="match status" value="1"/>
</dbReference>
<evidence type="ECO:0000256" key="3">
    <source>
        <dbReference type="ARBA" id="ARBA00020987"/>
    </source>
</evidence>
<reference evidence="15" key="1">
    <citation type="submission" date="2020-11" db="EMBL/GenBank/DDBJ databases">
        <authorList>
            <person name="Tran Van P."/>
        </authorList>
    </citation>
    <scope>NUCLEOTIDE SEQUENCE</scope>
</reference>
<feature type="compositionally biased region" description="Polar residues" evidence="13">
    <location>
        <begin position="382"/>
        <end position="397"/>
    </location>
</feature>
<feature type="region of interest" description="Disordered" evidence="13">
    <location>
        <begin position="835"/>
        <end position="880"/>
    </location>
</feature>
<sequence>MASQDEPKKYLRLNSPAGGEAKVYEWPLIRTPNYDESQDLVATIELVFDEVYKNNVHNITTRNNIIAKMPSSDYEEMRSMCDRFNKLVKAMHGMYMGTTLDPLCENPPSSKILNAIITKVYRASVSNPERLNCYTAFTPSVYGETKFETIEKMLECISLDENSVVIDLGSGVGQVVLQIAASARVKMVYGIEKEEIPNTYAQAMDRNFRTWMNWFGFKYSPFELIAGDFLHEEHRTKITSSKLIFVNNYVFGAEVDNALKKIFEGCEHGTAIVSSVAFGKCTNNRPNSRNVQDLGVLLDTKKVPPIIGEVSWTDKPVKYFVQFIDLVRLNAYFEDQQKRQANGNSNGNGRRKTKKVRSVDLNVPTKDTDDETSTHSLPDMSMSPQTAAASANLSFSREVSAAPPITRGRGRGRPPGSTNKRATKPGIAATRPTPALCQAALEALHSHTLLSTELRLASSPEATPGAEDFADVSEETMECTVEDDDPELKELLAELMNRMRPAVKRFCAARRNTQKFSDNILRRQEMLQKKLEILRVMRNAMAEEVKRCEKVALEHWQKKASKLNLPSSTTEDMEKMLEAYQVYSRCVIKEGSVLQLVKQECQLKEEEALRKIYSVTDFLRGRNNTALFLEIVRSVPALYNVFWGTLLKQLKRSCEVAKVHKAELLENVAQLEQRKKEAEEQKASGPRFSVPVMSLPNFTNFKENTPPVQKKNPLLPPVVPLSNPAAAAANGGSSRHGGVLPPASSIGRQDYPLVPDLGRIDEKNPTKLAHKIVEQGRIEQSLLMTKAAPPAGGGGARTNVKGGSLPLAPALDMSYPSDRVQSIITKCLNDESQSAEETLSSQVPPNLLMSVPTGNAEEAQQQQQQPPPPPPPQGAAGLDQSSLPMSVALSATTSASALSSGSPSKAFFSPAHWKSRREAGSASFPPVEPGGRAPDYSLLSPTKAALLRHKQQAGSVPGVKTLEISSQNLIDMAIDKSYNAANLYSPISRPTSAEPNLAGGGGVPGNGQMIASIFSAVDDPDPEPEGLAACLTESAQHVQKKQRIVGAEKDGTEVAVENLSTKKWDKRMRYQNMKKLETDDGVPSGGTEKPISGSERNGSHQLDPLTLADSPSQPDDEDFDQAFNRALNYGYNVFSEVQKVKRKSESESENCSGTGGSDENPYPGGFHPKKKRMSYGTKDSEMGTTPEANVDIDSTATHYEKMKLYNALLESEAEESDRGIDAMSLRVPLEDEPMGEVVCSPRGILEPEARIPPLNGSESMKGIEGIESNDVAESSTAIPEKQRLEELKALLTKPVSIPVSEMASWCRDSRDAKAALIRSFADGSAFPPRAPGASHPPTYTARFGPDFPPKGLSLADGAEVLILCHVEFEDMLADLKLPEKVLGGRDIVLDWRALGGSKRVGGAVRAKPQEWKPEKQQDSPKGPSTLPKQKARKPGQQQPDDVPCPLCADYFSQSAIEVMRFIFVVAVVVKDFVTDIQNKFLSNNFVCGRPCISMYGKVKLGRGSARISRAFLELLKIITEIRLFSIFDVAMSCSIVVIFHSQSEL</sequence>
<evidence type="ECO:0000256" key="8">
    <source>
        <dbReference type="ARBA" id="ARBA00023242"/>
    </source>
</evidence>
<evidence type="ECO:0000256" key="7">
    <source>
        <dbReference type="ARBA" id="ARBA00022853"/>
    </source>
</evidence>
<evidence type="ECO:0000256" key="10">
    <source>
        <dbReference type="ARBA" id="ARBA00047770"/>
    </source>
</evidence>
<dbReference type="PANTHER" id="PTHR21451">
    <property type="entry name" value="HISTONE H3 METHYLTRANSFERASE"/>
    <property type="match status" value="1"/>
</dbReference>
<dbReference type="EMBL" id="OA882980">
    <property type="protein sequence ID" value="CAD7277565.1"/>
    <property type="molecule type" value="Genomic_DNA"/>
</dbReference>
<feature type="coiled-coil region" evidence="12">
    <location>
        <begin position="647"/>
        <end position="682"/>
    </location>
</feature>
<dbReference type="EMBL" id="CAJPEX010000943">
    <property type="protein sequence ID" value="CAG0917717.1"/>
    <property type="molecule type" value="Genomic_DNA"/>
</dbReference>
<dbReference type="FunFam" id="3.40.50.150:FF:000033">
    <property type="entry name" value="Histone-lysine N-methyltransferase, H3 lysine-79 specific"/>
    <property type="match status" value="1"/>
</dbReference>
<feature type="compositionally biased region" description="Basic and acidic residues" evidence="13">
    <location>
        <begin position="1407"/>
        <end position="1418"/>
    </location>
</feature>
<dbReference type="PANTHER" id="PTHR21451:SF0">
    <property type="entry name" value="HISTONE-LYSINE N-METHYLTRANSFERASE, H3 LYSINE-79 SPECIFIC"/>
    <property type="match status" value="1"/>
</dbReference>
<keyword evidence="6 11" id="KW-0949">S-adenosyl-L-methionine</keyword>
<evidence type="ECO:0000256" key="9">
    <source>
        <dbReference type="ARBA" id="ARBA00029821"/>
    </source>
</evidence>
<dbReference type="GO" id="GO:0140956">
    <property type="term" value="F:histone H3K79 trimethyltransferase activity"/>
    <property type="evidence" value="ECO:0007669"/>
    <property type="project" value="UniProtKB-EC"/>
</dbReference>
<dbReference type="OrthoDB" id="443402at2759"/>
<dbReference type="Gene3D" id="1.10.260.60">
    <property type="match status" value="1"/>
</dbReference>
<evidence type="ECO:0000256" key="12">
    <source>
        <dbReference type="SAM" id="Coils"/>
    </source>
</evidence>
<feature type="region of interest" description="Disordered" evidence="13">
    <location>
        <begin position="726"/>
        <end position="747"/>
    </location>
</feature>
<evidence type="ECO:0000256" key="13">
    <source>
        <dbReference type="SAM" id="MobiDB-lite"/>
    </source>
</evidence>
<keyword evidence="7 11" id="KW-0156">Chromatin regulator</keyword>
<keyword evidence="16" id="KW-1185">Reference proteome</keyword>
<dbReference type="PROSITE" id="PS51569">
    <property type="entry name" value="DOT1"/>
    <property type="match status" value="1"/>
</dbReference>
<dbReference type="GO" id="GO:0035097">
    <property type="term" value="C:histone methyltransferase complex"/>
    <property type="evidence" value="ECO:0007669"/>
    <property type="project" value="UniProtKB-ARBA"/>
</dbReference>
<evidence type="ECO:0000256" key="4">
    <source>
        <dbReference type="ARBA" id="ARBA00022603"/>
    </source>
</evidence>
<name>A0A7R9BP37_9CRUS</name>
<evidence type="ECO:0000259" key="14">
    <source>
        <dbReference type="PROSITE" id="PS51569"/>
    </source>
</evidence>
<feature type="domain" description="DOT1" evidence="14">
    <location>
        <begin position="20"/>
        <end position="337"/>
    </location>
</feature>
<dbReference type="GO" id="GO:0032259">
    <property type="term" value="P:methylation"/>
    <property type="evidence" value="ECO:0007669"/>
    <property type="project" value="UniProtKB-KW"/>
</dbReference>
<dbReference type="Proteomes" id="UP000678499">
    <property type="component" value="Unassembled WGS sequence"/>
</dbReference>
<dbReference type="InterPro" id="IPR030445">
    <property type="entry name" value="H3-K79_meTrfase"/>
</dbReference>
<evidence type="ECO:0000256" key="11">
    <source>
        <dbReference type="RuleBase" id="RU271113"/>
    </source>
</evidence>
<organism evidence="15">
    <name type="scientific">Notodromas monacha</name>
    <dbReference type="NCBI Taxonomy" id="399045"/>
    <lineage>
        <taxon>Eukaryota</taxon>
        <taxon>Metazoa</taxon>
        <taxon>Ecdysozoa</taxon>
        <taxon>Arthropoda</taxon>
        <taxon>Crustacea</taxon>
        <taxon>Oligostraca</taxon>
        <taxon>Ostracoda</taxon>
        <taxon>Podocopa</taxon>
        <taxon>Podocopida</taxon>
        <taxon>Cypridocopina</taxon>
        <taxon>Cypridoidea</taxon>
        <taxon>Cyprididae</taxon>
        <taxon>Notodromas</taxon>
    </lineage>
</organism>
<dbReference type="Gene3D" id="3.40.50.150">
    <property type="entry name" value="Vaccinia Virus protein VP39"/>
    <property type="match status" value="1"/>
</dbReference>
<dbReference type="EC" id="2.1.1.360" evidence="2 11"/>
<dbReference type="InterPro" id="IPR029063">
    <property type="entry name" value="SAM-dependent_MTases_sf"/>
</dbReference>
<evidence type="ECO:0000256" key="2">
    <source>
        <dbReference type="ARBA" id="ARBA00012190"/>
    </source>
</evidence>
<feature type="compositionally biased region" description="Polar residues" evidence="13">
    <location>
        <begin position="835"/>
        <end position="844"/>
    </location>
</feature>
<evidence type="ECO:0000313" key="16">
    <source>
        <dbReference type="Proteomes" id="UP000678499"/>
    </source>
</evidence>
<keyword evidence="8 11" id="KW-0539">Nucleus</keyword>
<evidence type="ECO:0000256" key="5">
    <source>
        <dbReference type="ARBA" id="ARBA00022679"/>
    </source>
</evidence>
<dbReference type="GO" id="GO:0006281">
    <property type="term" value="P:DNA repair"/>
    <property type="evidence" value="ECO:0007669"/>
    <property type="project" value="TreeGrafter"/>
</dbReference>
<comment type="subcellular location">
    <subcellularLocation>
        <location evidence="1 11">Nucleus</location>
    </subcellularLocation>
</comment>
<comment type="catalytic activity">
    <reaction evidence="10 11">
        <text>L-lysyl(79)-[histone H3] + 3 S-adenosyl-L-methionine = N(6),N(6),N(6)-trimethyl-L-lysyl(79)-[histone H3] + 3 S-adenosyl-L-homocysteine + 3 H(+)</text>
        <dbReference type="Rhea" id="RHEA:60328"/>
        <dbReference type="Rhea" id="RHEA-COMP:15549"/>
        <dbReference type="Rhea" id="RHEA-COMP:15552"/>
        <dbReference type="ChEBI" id="CHEBI:15378"/>
        <dbReference type="ChEBI" id="CHEBI:29969"/>
        <dbReference type="ChEBI" id="CHEBI:57856"/>
        <dbReference type="ChEBI" id="CHEBI:59789"/>
        <dbReference type="ChEBI" id="CHEBI:61961"/>
        <dbReference type="EC" id="2.1.1.360"/>
    </reaction>
</comment>
<comment type="miscellaneous">
    <text evidence="11">In contrast to other lysine histone methyltransferases, it does not contain a SET domain, suggesting the existence of another mechanism for methylation of lysine residues of histones.</text>
</comment>
<keyword evidence="4 11" id="KW-0489">Methyltransferase</keyword>
<keyword evidence="12" id="KW-0175">Coiled coil</keyword>
<feature type="region of interest" description="Disordered" evidence="13">
    <location>
        <begin position="338"/>
        <end position="428"/>
    </location>
</feature>
<dbReference type="GO" id="GO:0000077">
    <property type="term" value="P:DNA damage checkpoint signaling"/>
    <property type="evidence" value="ECO:0007669"/>
    <property type="project" value="TreeGrafter"/>
</dbReference>
<comment type="similarity">
    <text evidence="11">Belongs to the class I-like SAM-binding methyltransferase superfamily. DOT1 family.</text>
</comment>
<dbReference type="InterPro" id="IPR025789">
    <property type="entry name" value="DOT1_dom"/>
</dbReference>
<proteinExistence type="inferred from homology"/>
<evidence type="ECO:0000256" key="1">
    <source>
        <dbReference type="ARBA" id="ARBA00004123"/>
    </source>
</evidence>
<comment type="function">
    <text evidence="11">Histone methyltransferase that specifically trimethylates histone H3 to form H3K79me3. This methylation is required for telomere silencing and for the pachytene checkpoint during the meiotic cell cycle by allowing the recruitment of RAD9 to double strand breaks. Nucleosomes are preferred as substrate compared to free histone.</text>
</comment>
<feature type="region of interest" description="Disordered" evidence="13">
    <location>
        <begin position="1139"/>
        <end position="1188"/>
    </location>
</feature>
<feature type="region of interest" description="Disordered" evidence="13">
    <location>
        <begin position="1074"/>
        <end position="1119"/>
    </location>
</feature>
<gene>
    <name evidence="15" type="ORF">NMOB1V02_LOCUS5295</name>
</gene>
<evidence type="ECO:0000313" key="15">
    <source>
        <dbReference type="EMBL" id="CAD7277565.1"/>
    </source>
</evidence>